<feature type="region of interest" description="Disordered" evidence="1">
    <location>
        <begin position="1"/>
        <end position="24"/>
    </location>
</feature>
<sequence length="59" mass="6487">MAEVINLNKARKAKAKEAGKAAAVENRARFGRAKADKSLDKARAKKLDRALDQAKLHKD</sequence>
<organism evidence="2">
    <name type="scientific">Caulobacter sp. 73W</name>
    <dbReference type="NCBI Taxonomy" id="3161137"/>
    <lineage>
        <taxon>Bacteria</taxon>
        <taxon>Pseudomonadati</taxon>
        <taxon>Pseudomonadota</taxon>
        <taxon>Alphaproteobacteria</taxon>
        <taxon>Caulobacterales</taxon>
        <taxon>Caulobacteraceae</taxon>
        <taxon>Caulobacter</taxon>
    </lineage>
</organism>
<dbReference type="EMBL" id="CP158375">
    <property type="protein sequence ID" value="XDO97051.1"/>
    <property type="molecule type" value="Genomic_DNA"/>
</dbReference>
<proteinExistence type="predicted"/>
<evidence type="ECO:0000256" key="1">
    <source>
        <dbReference type="SAM" id="MobiDB-lite"/>
    </source>
</evidence>
<gene>
    <name evidence="2" type="ORF">ABOZ73_01085</name>
</gene>
<protein>
    <submittedName>
        <fullName evidence="2">DUF4169 family protein</fullName>
    </submittedName>
</protein>
<dbReference type="Pfam" id="PF13770">
    <property type="entry name" value="DUF4169"/>
    <property type="match status" value="1"/>
</dbReference>
<reference evidence="2" key="1">
    <citation type="submission" date="2024-06" db="EMBL/GenBank/DDBJ databases">
        <title>Caulobacter inopinatus, sp. nov.</title>
        <authorList>
            <person name="Donachie S.P."/>
        </authorList>
    </citation>
    <scope>NUCLEOTIDE SEQUENCE</scope>
    <source>
        <strain evidence="2">73W</strain>
    </source>
</reference>
<evidence type="ECO:0000313" key="2">
    <source>
        <dbReference type="EMBL" id="XDO97051.1"/>
    </source>
</evidence>
<name>A0AB39KTB0_9CAUL</name>
<accession>A0AB39KTB0</accession>
<dbReference type="RefSeq" id="WP_369060010.1">
    <property type="nucleotide sequence ID" value="NZ_CP158375.1"/>
</dbReference>
<dbReference type="AlphaFoldDB" id="A0AB39KTB0"/>
<dbReference type="InterPro" id="IPR025227">
    <property type="entry name" value="DUF4169"/>
</dbReference>